<name>A0A1Y1Z5M4_9PLEO</name>
<feature type="transmembrane region" description="Helical" evidence="1">
    <location>
        <begin position="197"/>
        <end position="218"/>
    </location>
</feature>
<keyword evidence="1" id="KW-0812">Transmembrane</keyword>
<dbReference type="AlphaFoldDB" id="A0A1Y1Z5M4"/>
<feature type="transmembrane region" description="Helical" evidence="1">
    <location>
        <begin position="123"/>
        <end position="145"/>
    </location>
</feature>
<accession>A0A1Y1Z5M4</accession>
<dbReference type="Proteomes" id="UP000193144">
    <property type="component" value="Unassembled WGS sequence"/>
</dbReference>
<feature type="transmembrane region" description="Helical" evidence="1">
    <location>
        <begin position="7"/>
        <end position="32"/>
    </location>
</feature>
<keyword evidence="3" id="KW-1185">Reference proteome</keyword>
<reference evidence="2 3" key="1">
    <citation type="submission" date="2016-07" db="EMBL/GenBank/DDBJ databases">
        <title>Pervasive Adenine N6-methylation of Active Genes in Fungi.</title>
        <authorList>
            <consortium name="DOE Joint Genome Institute"/>
            <person name="Mondo S.J."/>
            <person name="Dannebaum R.O."/>
            <person name="Kuo R.C."/>
            <person name="Labutti K."/>
            <person name="Haridas S."/>
            <person name="Kuo A."/>
            <person name="Salamov A."/>
            <person name="Ahrendt S.R."/>
            <person name="Lipzen A."/>
            <person name="Sullivan W."/>
            <person name="Andreopoulos W.B."/>
            <person name="Clum A."/>
            <person name="Lindquist E."/>
            <person name="Daum C."/>
            <person name="Ramamoorthy G.K."/>
            <person name="Gryganskyi A."/>
            <person name="Culley D."/>
            <person name="Magnuson J.K."/>
            <person name="James T.Y."/>
            <person name="O'Malley M.A."/>
            <person name="Stajich J.E."/>
            <person name="Spatafora J.W."/>
            <person name="Visel A."/>
            <person name="Grigoriev I.V."/>
        </authorList>
    </citation>
    <scope>NUCLEOTIDE SEQUENCE [LARGE SCALE GENOMIC DNA]</scope>
    <source>
        <strain evidence="2 3">CBS 115471</strain>
    </source>
</reference>
<dbReference type="EMBL" id="MCFA01000124">
    <property type="protein sequence ID" value="ORY05549.1"/>
    <property type="molecule type" value="Genomic_DNA"/>
</dbReference>
<dbReference type="PROSITE" id="PS51257">
    <property type="entry name" value="PROKAR_LIPOPROTEIN"/>
    <property type="match status" value="1"/>
</dbReference>
<evidence type="ECO:0000256" key="1">
    <source>
        <dbReference type="SAM" id="Phobius"/>
    </source>
</evidence>
<gene>
    <name evidence="2" type="ORF">BCR34DRAFT_617167</name>
</gene>
<feature type="transmembrane region" description="Helical" evidence="1">
    <location>
        <begin position="83"/>
        <end position="102"/>
    </location>
</feature>
<sequence>MGSCGRFLLGAFRVVQFILSVVALACGIYITYTMYQMAESAKELIDAINSIKPDDTGDADGIQLLQKSLVPVLKHLAGAPTRAIIVSVVALWSTLFIIYLVLANRAARHSNRDLTRNSRKTRVLLSLLTLLLWIVAIVCSALLVAQYGVFAVSLGPACKVAVKASKYVIQKALQEAASQAASAAAKTNDTIVNVLNIVGSIMTIGAMAIVLLVASLICGGVELVNCFLGCCIKNKAGQQHAPPMESPMMEKRPFMTVTTATSDLVA</sequence>
<comment type="caution">
    <text evidence="2">The sequence shown here is derived from an EMBL/GenBank/DDBJ whole genome shotgun (WGS) entry which is preliminary data.</text>
</comment>
<keyword evidence="1" id="KW-0472">Membrane</keyword>
<proteinExistence type="predicted"/>
<evidence type="ECO:0000313" key="2">
    <source>
        <dbReference type="EMBL" id="ORY05549.1"/>
    </source>
</evidence>
<keyword evidence="1" id="KW-1133">Transmembrane helix</keyword>
<evidence type="ECO:0000313" key="3">
    <source>
        <dbReference type="Proteomes" id="UP000193144"/>
    </source>
</evidence>
<organism evidence="2 3">
    <name type="scientific">Clohesyomyces aquaticus</name>
    <dbReference type="NCBI Taxonomy" id="1231657"/>
    <lineage>
        <taxon>Eukaryota</taxon>
        <taxon>Fungi</taxon>
        <taxon>Dikarya</taxon>
        <taxon>Ascomycota</taxon>
        <taxon>Pezizomycotina</taxon>
        <taxon>Dothideomycetes</taxon>
        <taxon>Pleosporomycetidae</taxon>
        <taxon>Pleosporales</taxon>
        <taxon>Lindgomycetaceae</taxon>
        <taxon>Clohesyomyces</taxon>
    </lineage>
</organism>
<protein>
    <submittedName>
        <fullName evidence="2">Uncharacterized protein</fullName>
    </submittedName>
</protein>
<dbReference type="OrthoDB" id="3745771at2759"/>